<dbReference type="SUPFAM" id="SSF48613">
    <property type="entry name" value="Heme oxygenase-like"/>
    <property type="match status" value="1"/>
</dbReference>
<organism evidence="1 2">
    <name type="scientific">Mycolicibacterium cyprinidarum</name>
    <dbReference type="NCBI Taxonomy" id="2860311"/>
    <lineage>
        <taxon>Bacteria</taxon>
        <taxon>Bacillati</taxon>
        <taxon>Actinomycetota</taxon>
        <taxon>Actinomycetes</taxon>
        <taxon>Mycobacteriales</taxon>
        <taxon>Mycobacteriaceae</taxon>
        <taxon>Mycolicibacterium</taxon>
    </lineage>
</organism>
<evidence type="ECO:0000313" key="2">
    <source>
        <dbReference type="Proteomes" id="UP001060504"/>
    </source>
</evidence>
<dbReference type="EMBL" id="BPRH01000095">
    <property type="protein sequence ID" value="GJF08308.1"/>
    <property type="molecule type" value="Genomic_DNA"/>
</dbReference>
<dbReference type="Pfam" id="PF01126">
    <property type="entry name" value="Heme_oxygenase"/>
    <property type="match status" value="1"/>
</dbReference>
<dbReference type="InterPro" id="IPR016084">
    <property type="entry name" value="Haem_Oase-like_multi-hlx"/>
</dbReference>
<protein>
    <recommendedName>
        <fullName evidence="3">Heme oxygenase</fullName>
    </recommendedName>
</protein>
<evidence type="ECO:0000313" key="1">
    <source>
        <dbReference type="EMBL" id="GJF08308.1"/>
    </source>
</evidence>
<accession>A0ABQ4V3F7</accession>
<dbReference type="Proteomes" id="UP001060504">
    <property type="component" value="Unassembled WGS sequence"/>
</dbReference>
<sequence length="184" mass="19409">MTLDFSRPDASEYLAVLNGMWIFHSSVAQFSRVTAAREFGSGTALLNRGQALRTDITLMSQRLTVPPDGVVTCDRRPGWQITTNQLSGGREERIGAAYVAAGSVLGGRVIAARLAASECGDLPRSFFASEGLDLGRLWRQFRIALDAFGESGADSARVIAGALAAFALFGDILSCSTAATSGST</sequence>
<dbReference type="InterPro" id="IPR016053">
    <property type="entry name" value="Haem_Oase-like"/>
</dbReference>
<gene>
    <name evidence="1" type="ORF">NGTWS1702_00930</name>
</gene>
<evidence type="ECO:0008006" key="3">
    <source>
        <dbReference type="Google" id="ProtNLM"/>
    </source>
</evidence>
<dbReference type="Gene3D" id="1.20.910.10">
    <property type="entry name" value="Heme oxygenase-like"/>
    <property type="match status" value="1"/>
</dbReference>
<keyword evidence="2" id="KW-1185">Reference proteome</keyword>
<name>A0ABQ4V3F7_9MYCO</name>
<reference evidence="1 2" key="1">
    <citation type="submission" date="2021-08" db="EMBL/GenBank/DDBJ databases">
        <title>Draft genome sequence of Mycolicibacterium sp. NGTWS1702 strain.</title>
        <authorList>
            <person name="Matsumoto M."/>
            <person name="Tang B.C.C."/>
            <person name="Machida Y."/>
            <person name="Matoyama H."/>
            <person name="Kishihara T."/>
            <person name="Sato S."/>
            <person name="Kondo I."/>
            <person name="Sano M."/>
            <person name="Kato G."/>
        </authorList>
    </citation>
    <scope>NUCLEOTIDE SEQUENCE [LARGE SCALE GENOMIC DNA]</scope>
    <source>
        <strain evidence="1 2">NGTWSNA01</strain>
    </source>
</reference>
<proteinExistence type="predicted"/>
<comment type="caution">
    <text evidence="1">The sequence shown here is derived from an EMBL/GenBank/DDBJ whole genome shotgun (WGS) entry which is preliminary data.</text>
</comment>